<dbReference type="SUPFAM" id="SSF52540">
    <property type="entry name" value="P-loop containing nucleoside triphosphate hydrolases"/>
    <property type="match status" value="2"/>
</dbReference>
<dbReference type="InterPro" id="IPR003959">
    <property type="entry name" value="ATPase_AAA_core"/>
</dbReference>
<feature type="domain" description="AAA+ ATPase" evidence="5">
    <location>
        <begin position="196"/>
        <end position="332"/>
    </location>
</feature>
<dbReference type="PANTHER" id="PTHR11638:SF18">
    <property type="entry name" value="HEAT SHOCK PROTEIN 104"/>
    <property type="match status" value="1"/>
</dbReference>
<dbReference type="InterPro" id="IPR041546">
    <property type="entry name" value="ClpA/ClpB_AAA_lid"/>
</dbReference>
<dbReference type="InterPro" id="IPR027417">
    <property type="entry name" value="P-loop_NTPase"/>
</dbReference>
<dbReference type="CDD" id="cd19499">
    <property type="entry name" value="RecA-like_ClpB_Hsp104-like"/>
    <property type="match status" value="1"/>
</dbReference>
<name>A0ABV6BSG4_9FLAO</name>
<comment type="caution">
    <text evidence="7">The sequence shown here is derived from an EMBL/GenBank/DDBJ whole genome shotgun (WGS) entry which is preliminary data.</text>
</comment>
<keyword evidence="1" id="KW-0677">Repeat</keyword>
<protein>
    <submittedName>
        <fullName evidence="7">AAA family ATPase</fullName>
    </submittedName>
</protein>
<dbReference type="Gene3D" id="1.10.1780.10">
    <property type="entry name" value="Clp, N-terminal domain"/>
    <property type="match status" value="1"/>
</dbReference>
<dbReference type="CDD" id="cd00009">
    <property type="entry name" value="AAA"/>
    <property type="match status" value="1"/>
</dbReference>
<sequence length="819" mass="93165">MEKEQNIFSSELITAFEIAKKIAKNNSNKFFSASHLLKAILARDLSLLKKLETMGKDVYYLDEWAEVRIEEEPKTSHVLDAEPHAIIDQIIKEAESLRNVLNEDEITIYNILIALSSPGVGFSFDQMKSYPISRNELLEEQETIPQNEIIHQQESKKVFLSKYCIHRNNEKKKKRISAIARETELNTIKEILCRFSKPNVLLIGDRGIGKTILINTLIQNIIDNQVPEVLNKTQLFELDLSSLISGASYKGEIEDRLKNCIQELKQYPKAILIIEEIHSLLDNGTDSGISNVLKNELSKGLTIIATSTIDEYSKRIEKEQGLSGMFEIVKLEESNDENLFRMIRESIKSYQEHHKIQIDNETILESIRLSRRYLKEKSLPESAISLIDHTMSVLKTSGETFLKEKQSILNKLNNLKNNDLELSEEQLTKEYNWFLIDLINKTTFLIDADEQNEKKIFETSESFVTYIEELINKVEEKALDKRSHIEAFDLSLIIAKKTGIPVGKLKKSENEKLKNIEQVLSTRVIGQDHCIETVAGSILESRSGLSKTGQPIASFFFLGPTGTGKTELAKSLAEFLFQDENAIIRFDMSEFKEEHSVSLLLGSPPGYVGFESGSVLVNQIRQKPYSIVLFDEIEKAHPSVFDIFLQIMDEGKLHDRLGKEGDFSNAIILFTSNIGADHIVNTFNDGEVPTSNSLMEIMGNYFRPEFLGRLTEIVPFAPISKENALKIFEIHLKKEFTDLLKNMNISINIPMEAKLYLVENGFNAQYGARPIKSIIRSHLRRPLAKKIISGEVQNGDSISVLIENNNIKWIKEETISTLD</sequence>
<dbReference type="Gene3D" id="1.10.8.60">
    <property type="match status" value="2"/>
</dbReference>
<dbReference type="SUPFAM" id="SSF81923">
    <property type="entry name" value="Double Clp-N motif"/>
    <property type="match status" value="1"/>
</dbReference>
<dbReference type="InterPro" id="IPR004176">
    <property type="entry name" value="Clp_R_N"/>
</dbReference>
<dbReference type="SMART" id="SM00382">
    <property type="entry name" value="AAA"/>
    <property type="match status" value="2"/>
</dbReference>
<evidence type="ECO:0000256" key="2">
    <source>
        <dbReference type="ARBA" id="ARBA00022741"/>
    </source>
</evidence>
<evidence type="ECO:0000256" key="1">
    <source>
        <dbReference type="ARBA" id="ARBA00022737"/>
    </source>
</evidence>
<feature type="domain" description="Clp ATPase C-terminal" evidence="6">
    <location>
        <begin position="719"/>
        <end position="809"/>
    </location>
</feature>
<evidence type="ECO:0000256" key="4">
    <source>
        <dbReference type="ARBA" id="ARBA00023186"/>
    </source>
</evidence>
<evidence type="ECO:0000259" key="5">
    <source>
        <dbReference type="SMART" id="SM00382"/>
    </source>
</evidence>
<dbReference type="InterPro" id="IPR001270">
    <property type="entry name" value="ClpA/B"/>
</dbReference>
<evidence type="ECO:0000313" key="8">
    <source>
        <dbReference type="Proteomes" id="UP001589734"/>
    </source>
</evidence>
<organism evidence="7 8">
    <name type="scientific">Flavobacterium procerum</name>
    <dbReference type="NCBI Taxonomy" id="1455569"/>
    <lineage>
        <taxon>Bacteria</taxon>
        <taxon>Pseudomonadati</taxon>
        <taxon>Bacteroidota</taxon>
        <taxon>Flavobacteriia</taxon>
        <taxon>Flavobacteriales</taxon>
        <taxon>Flavobacteriaceae</taxon>
        <taxon>Flavobacterium</taxon>
    </lineage>
</organism>
<dbReference type="InterPro" id="IPR003593">
    <property type="entry name" value="AAA+_ATPase"/>
</dbReference>
<feature type="domain" description="AAA+ ATPase" evidence="5">
    <location>
        <begin position="551"/>
        <end position="694"/>
    </location>
</feature>
<keyword evidence="3" id="KW-0067">ATP-binding</keyword>
<reference evidence="7 8" key="1">
    <citation type="submission" date="2024-09" db="EMBL/GenBank/DDBJ databases">
        <authorList>
            <person name="Sun Q."/>
            <person name="Mori K."/>
        </authorList>
    </citation>
    <scope>NUCLEOTIDE SEQUENCE [LARGE SCALE GENOMIC DNA]</scope>
    <source>
        <strain evidence="7 8">CGMCC 1.12926</strain>
    </source>
</reference>
<evidence type="ECO:0000313" key="7">
    <source>
        <dbReference type="EMBL" id="MFC0076994.1"/>
    </source>
</evidence>
<dbReference type="SMART" id="SM01086">
    <property type="entry name" value="ClpB_D2-small"/>
    <property type="match status" value="1"/>
</dbReference>
<dbReference type="Pfam" id="PF07724">
    <property type="entry name" value="AAA_2"/>
    <property type="match status" value="1"/>
</dbReference>
<dbReference type="InterPro" id="IPR036628">
    <property type="entry name" value="Clp_N_dom_sf"/>
</dbReference>
<evidence type="ECO:0000259" key="6">
    <source>
        <dbReference type="SMART" id="SM01086"/>
    </source>
</evidence>
<dbReference type="PRINTS" id="PR00300">
    <property type="entry name" value="CLPPROTEASEA"/>
</dbReference>
<dbReference type="RefSeq" id="WP_379686025.1">
    <property type="nucleotide sequence ID" value="NZ_JBHLYW010000007.1"/>
</dbReference>
<dbReference type="PANTHER" id="PTHR11638">
    <property type="entry name" value="ATP-DEPENDENT CLP PROTEASE"/>
    <property type="match status" value="1"/>
</dbReference>
<keyword evidence="4" id="KW-0143">Chaperone</keyword>
<keyword evidence="8" id="KW-1185">Reference proteome</keyword>
<dbReference type="Gene3D" id="3.40.50.300">
    <property type="entry name" value="P-loop containing nucleotide triphosphate hydrolases"/>
    <property type="match status" value="2"/>
</dbReference>
<dbReference type="Pfam" id="PF17871">
    <property type="entry name" value="AAA_lid_9"/>
    <property type="match status" value="1"/>
</dbReference>
<dbReference type="Proteomes" id="UP001589734">
    <property type="component" value="Unassembled WGS sequence"/>
</dbReference>
<dbReference type="Pfam" id="PF10431">
    <property type="entry name" value="ClpB_D2-small"/>
    <property type="match status" value="1"/>
</dbReference>
<proteinExistence type="predicted"/>
<dbReference type="Pfam" id="PF02861">
    <property type="entry name" value="Clp_N"/>
    <property type="match status" value="1"/>
</dbReference>
<dbReference type="InterPro" id="IPR019489">
    <property type="entry name" value="Clp_ATPase_C"/>
</dbReference>
<dbReference type="EMBL" id="JBHLYW010000007">
    <property type="protein sequence ID" value="MFC0076994.1"/>
    <property type="molecule type" value="Genomic_DNA"/>
</dbReference>
<dbReference type="InterPro" id="IPR050130">
    <property type="entry name" value="ClpA_ClpB"/>
</dbReference>
<keyword evidence="2" id="KW-0547">Nucleotide-binding</keyword>
<dbReference type="Pfam" id="PF00004">
    <property type="entry name" value="AAA"/>
    <property type="match status" value="1"/>
</dbReference>
<accession>A0ABV6BSG4</accession>
<evidence type="ECO:0000256" key="3">
    <source>
        <dbReference type="ARBA" id="ARBA00022840"/>
    </source>
</evidence>
<gene>
    <name evidence="7" type="ORF">ACFFLS_08080</name>
</gene>